<name>A0A7S0PUE9_9EUKA</name>
<accession>A0A7S0PUE9</accession>
<dbReference type="InterPro" id="IPR046357">
    <property type="entry name" value="PPIase_dom_sf"/>
</dbReference>
<proteinExistence type="predicted"/>
<feature type="domain" description="PPIase FKBP-type" evidence="2">
    <location>
        <begin position="127"/>
        <end position="234"/>
    </location>
</feature>
<dbReference type="PANTHER" id="PTHR46493">
    <property type="entry name" value="PEPTIDYL-PROLYL CIS-TRANS ISOMERASE FKBP3"/>
    <property type="match status" value="1"/>
</dbReference>
<dbReference type="PANTHER" id="PTHR46493:SF1">
    <property type="entry name" value="PEPTIDYL-PROLYL CIS-TRANS ISOMERASE FKBP3"/>
    <property type="match status" value="1"/>
</dbReference>
<dbReference type="InterPro" id="IPR001179">
    <property type="entry name" value="PPIase_FKBP_dom"/>
</dbReference>
<evidence type="ECO:0000313" key="3">
    <source>
        <dbReference type="EMBL" id="CAD8598158.1"/>
    </source>
</evidence>
<protein>
    <recommendedName>
        <fullName evidence="1">peptidylprolyl isomerase</fullName>
        <ecNumber evidence="1">5.2.1.8</ecNumber>
    </recommendedName>
</protein>
<dbReference type="Pfam" id="PF00254">
    <property type="entry name" value="FKBP_C"/>
    <property type="match status" value="1"/>
</dbReference>
<comment type="catalytic activity">
    <reaction evidence="1">
        <text>[protein]-peptidylproline (omega=180) = [protein]-peptidylproline (omega=0)</text>
        <dbReference type="Rhea" id="RHEA:16237"/>
        <dbReference type="Rhea" id="RHEA-COMP:10747"/>
        <dbReference type="Rhea" id="RHEA-COMP:10748"/>
        <dbReference type="ChEBI" id="CHEBI:83833"/>
        <dbReference type="ChEBI" id="CHEBI:83834"/>
        <dbReference type="EC" id="5.2.1.8"/>
    </reaction>
</comment>
<evidence type="ECO:0000259" key="2">
    <source>
        <dbReference type="PROSITE" id="PS50059"/>
    </source>
</evidence>
<keyword evidence="1" id="KW-0413">Isomerase</keyword>
<dbReference type="Gene3D" id="3.10.50.40">
    <property type="match status" value="1"/>
</dbReference>
<dbReference type="EC" id="5.2.1.8" evidence="1"/>
<dbReference type="SUPFAM" id="SSF54534">
    <property type="entry name" value="FKBP-like"/>
    <property type="match status" value="1"/>
</dbReference>
<dbReference type="GO" id="GO:0003755">
    <property type="term" value="F:peptidyl-prolyl cis-trans isomerase activity"/>
    <property type="evidence" value="ECO:0007669"/>
    <property type="project" value="UniProtKB-KW"/>
</dbReference>
<keyword evidence="1" id="KW-0697">Rotamase</keyword>
<evidence type="ECO:0000256" key="1">
    <source>
        <dbReference type="PROSITE-ProRule" id="PRU00277"/>
    </source>
</evidence>
<organism evidence="3">
    <name type="scientific">Coccolithus braarudii</name>
    <dbReference type="NCBI Taxonomy" id="221442"/>
    <lineage>
        <taxon>Eukaryota</taxon>
        <taxon>Haptista</taxon>
        <taxon>Haptophyta</taxon>
        <taxon>Prymnesiophyceae</taxon>
        <taxon>Coccolithales</taxon>
        <taxon>Coccolithaceae</taxon>
        <taxon>Coccolithus</taxon>
    </lineage>
</organism>
<gene>
    <name evidence="3" type="ORF">CPEL01642_LOCUS1488</name>
</gene>
<reference evidence="3" key="1">
    <citation type="submission" date="2021-01" db="EMBL/GenBank/DDBJ databases">
        <authorList>
            <person name="Corre E."/>
            <person name="Pelletier E."/>
            <person name="Niang G."/>
            <person name="Scheremetjew M."/>
            <person name="Finn R."/>
            <person name="Kale V."/>
            <person name="Holt S."/>
            <person name="Cochrane G."/>
            <person name="Meng A."/>
            <person name="Brown T."/>
            <person name="Cohen L."/>
        </authorList>
    </citation>
    <scope>NUCLEOTIDE SEQUENCE</scope>
    <source>
        <strain evidence="3">PLY182g</strain>
    </source>
</reference>
<dbReference type="EMBL" id="HBEY01003043">
    <property type="protein sequence ID" value="CAD8598158.1"/>
    <property type="molecule type" value="Transcribed_RNA"/>
</dbReference>
<sequence length="239" mass="26146">MADVVAEVEAKMEALKLRLPDLEGKANKRERTAVNKEIYVLENDEAYVAALKAVKDAERAESAAADDQAHAARLLAEQQAAEQRAAELAQRQEERAKAAPEAVADGEVHMQVETLTKGDGTTFPQKGDSVGVCYVGIFADDVEHQGVSYGGKQFDSTWDSKRKEDKPLVFQLGAGKVIRGWEESLAKMSLGEKIKLTVYPKWAYKKAGVQDDDGKYVVPPNATLVFNMTLAVVRGQHAK</sequence>
<dbReference type="AlphaFoldDB" id="A0A7S0PUE9"/>
<dbReference type="PROSITE" id="PS50059">
    <property type="entry name" value="FKBP_PPIASE"/>
    <property type="match status" value="1"/>
</dbReference>
<dbReference type="InterPro" id="IPR043368">
    <property type="entry name" value="FKBP3"/>
</dbReference>